<evidence type="ECO:0000313" key="3">
    <source>
        <dbReference type="Proteomes" id="UP001487740"/>
    </source>
</evidence>
<feature type="region of interest" description="Disordered" evidence="1">
    <location>
        <begin position="12"/>
        <end position="32"/>
    </location>
</feature>
<reference evidence="2 3" key="1">
    <citation type="submission" date="2023-03" db="EMBL/GenBank/DDBJ databases">
        <title>High-quality genome of Scylla paramamosain provides insights in environmental adaptation.</title>
        <authorList>
            <person name="Zhang L."/>
        </authorList>
    </citation>
    <scope>NUCLEOTIDE SEQUENCE [LARGE SCALE GENOMIC DNA]</scope>
    <source>
        <strain evidence="2">LZ_2023a</strain>
        <tissue evidence="2">Muscle</tissue>
    </source>
</reference>
<evidence type="ECO:0000256" key="1">
    <source>
        <dbReference type="SAM" id="MobiDB-lite"/>
    </source>
</evidence>
<protein>
    <submittedName>
        <fullName evidence="2">Uncharacterized protein</fullName>
    </submittedName>
</protein>
<organism evidence="2 3">
    <name type="scientific">Scylla paramamosain</name>
    <name type="common">Mud crab</name>
    <dbReference type="NCBI Taxonomy" id="85552"/>
    <lineage>
        <taxon>Eukaryota</taxon>
        <taxon>Metazoa</taxon>
        <taxon>Ecdysozoa</taxon>
        <taxon>Arthropoda</taxon>
        <taxon>Crustacea</taxon>
        <taxon>Multicrustacea</taxon>
        <taxon>Malacostraca</taxon>
        <taxon>Eumalacostraca</taxon>
        <taxon>Eucarida</taxon>
        <taxon>Decapoda</taxon>
        <taxon>Pleocyemata</taxon>
        <taxon>Brachyura</taxon>
        <taxon>Eubrachyura</taxon>
        <taxon>Portunoidea</taxon>
        <taxon>Portunidae</taxon>
        <taxon>Portuninae</taxon>
        <taxon>Scylla</taxon>
    </lineage>
</organism>
<gene>
    <name evidence="2" type="ORF">O3P69_008086</name>
</gene>
<accession>A0AAW0T1N1</accession>
<dbReference type="AlphaFoldDB" id="A0AAW0T1N1"/>
<feature type="compositionally biased region" description="Low complexity" evidence="1">
    <location>
        <begin position="161"/>
        <end position="176"/>
    </location>
</feature>
<proteinExistence type="predicted"/>
<dbReference type="Proteomes" id="UP001487740">
    <property type="component" value="Unassembled WGS sequence"/>
</dbReference>
<evidence type="ECO:0000313" key="2">
    <source>
        <dbReference type="EMBL" id="KAK8380916.1"/>
    </source>
</evidence>
<name>A0AAW0T1N1_SCYPA</name>
<keyword evidence="3" id="KW-1185">Reference proteome</keyword>
<sequence>MFVRLSIAGRQGESLREAGGPSEGAASTPRGGLTHLLKWHPLRHSYFLFRAKTRHGEAEPSVLRRTLGPRPDSCTDNRNARWLGRPFGASSCDAPSARVDSCGRRPDRQTAKFPMPSWNIVLRPEQDAFFITAQDQNPRTIVAEISQVAHVTRQPAWETAPGRGSSPVPSGSGIEL</sequence>
<comment type="caution">
    <text evidence="2">The sequence shown here is derived from an EMBL/GenBank/DDBJ whole genome shotgun (WGS) entry which is preliminary data.</text>
</comment>
<dbReference type="EMBL" id="JARAKH010000041">
    <property type="protein sequence ID" value="KAK8380916.1"/>
    <property type="molecule type" value="Genomic_DNA"/>
</dbReference>
<feature type="region of interest" description="Disordered" evidence="1">
    <location>
        <begin position="153"/>
        <end position="176"/>
    </location>
</feature>